<dbReference type="GO" id="GO:0009424">
    <property type="term" value="C:bacterial-type flagellum hook"/>
    <property type="evidence" value="ECO:0007669"/>
    <property type="project" value="UniProtKB-UniRule"/>
</dbReference>
<evidence type="ECO:0000256" key="7">
    <source>
        <dbReference type="RuleBase" id="RU362065"/>
    </source>
</evidence>
<reference evidence="11 12" key="1">
    <citation type="submission" date="2017-02" db="EMBL/GenBank/DDBJ databases">
        <title>Chromobacterium haemolyticum H5244.</title>
        <authorList>
            <person name="Gulvik C.A."/>
        </authorList>
    </citation>
    <scope>NUCLEOTIDE SEQUENCE [LARGE SCALE GENOMIC DNA]</scope>
    <source>
        <strain evidence="11 12">H5244</strain>
    </source>
</reference>
<dbReference type="NCBIfam" id="TIGR02492">
    <property type="entry name" value="flgK_ends"/>
    <property type="match status" value="1"/>
</dbReference>
<comment type="subcellular location">
    <subcellularLocation>
        <location evidence="1 7">Bacterial flagellum</location>
    </subcellularLocation>
    <subcellularLocation>
        <location evidence="2 7">Secreted</location>
    </subcellularLocation>
</comment>
<evidence type="ECO:0000259" key="10">
    <source>
        <dbReference type="Pfam" id="PF22638"/>
    </source>
</evidence>
<dbReference type="InterPro" id="IPR002371">
    <property type="entry name" value="FlgK"/>
</dbReference>
<feature type="domain" description="Flagellar hook-associated protein FlgK helical" evidence="10">
    <location>
        <begin position="93"/>
        <end position="330"/>
    </location>
</feature>
<dbReference type="Pfam" id="PF22638">
    <property type="entry name" value="FlgK_D1"/>
    <property type="match status" value="1"/>
</dbReference>
<dbReference type="PROSITE" id="PS00588">
    <property type="entry name" value="FLAGELLA_BB_ROD"/>
    <property type="match status" value="1"/>
</dbReference>
<feature type="domain" description="Flagellar basal-body/hook protein C-terminal" evidence="9">
    <location>
        <begin position="553"/>
        <end position="591"/>
    </location>
</feature>
<dbReference type="GO" id="GO:0005576">
    <property type="term" value="C:extracellular region"/>
    <property type="evidence" value="ECO:0007669"/>
    <property type="project" value="UniProtKB-SubCell"/>
</dbReference>
<evidence type="ECO:0000256" key="5">
    <source>
        <dbReference type="ARBA" id="ARBA00022525"/>
    </source>
</evidence>
<dbReference type="EMBL" id="MUKV01000005">
    <property type="protein sequence ID" value="OQS42385.1"/>
    <property type="molecule type" value="Genomic_DNA"/>
</dbReference>
<dbReference type="PANTHER" id="PTHR30033:SF1">
    <property type="entry name" value="FLAGELLAR HOOK-ASSOCIATED PROTEIN 1"/>
    <property type="match status" value="1"/>
</dbReference>
<dbReference type="AlphaFoldDB" id="A0A1W0D5S4"/>
<dbReference type="SUPFAM" id="SSF64518">
    <property type="entry name" value="Phase 1 flagellin"/>
    <property type="match status" value="1"/>
</dbReference>
<accession>A0A1W0D5S4</accession>
<dbReference type="GO" id="GO:0005198">
    <property type="term" value="F:structural molecule activity"/>
    <property type="evidence" value="ECO:0007669"/>
    <property type="project" value="UniProtKB-UniRule"/>
</dbReference>
<sequence length="593" mass="61073">MGSNIFSIGVSGLNAAQAALSVTGNNIANVSTPGYNVQYITQAGRAPQYAGFGFLGQGVDVTNVLRTYDKFLSGQVQTAQTNSSYYSTQVKQLNQINNLMASTDVSIIPALQDFFGAMQTLSQQPDALPSRQTVLNMAQALSTKFATIDGQLQQLQSGANGQIKSTVDSINALASQIASLNTEIAALTGGNQLSAQPNTLMDQRDQAMLELNKLVSAKAVPQADGTYSVYIGNGQTLVTGGQTNTLATQPLPSDPTTLQLVFNNPNGTVTAIPNNLVSGGQLGGLLNFRDGPLLQARQQLGTMAINFAASINYQNQLGVDNTGGAGQPIFNDLSSYASNPQNAASNLQVLMGDPNKLATASNMVSTGGAGGNGVTMSGVWATLPGGYAGSLNSVPPVFPGTGTHPSIGMTGMTITATGTPATMTATIAGPNGGGPYNVVPVGGGASNSFKLQTTAVPPVDVGVSFQLSGAPINGQTFTVGPAPAGTKPPPGDNTNLRELLSQQNLKLMGNQSYGSYYSTLVASVGNQTNTAQLQSAAMLNTLKQTTESLSNVTGVSLDQEAANLIKYQQSYQACSKVIQVAQTTFSSILNLMG</sequence>
<feature type="domain" description="Flagellar basal body rod protein N-terminal" evidence="8">
    <location>
        <begin position="8"/>
        <end position="35"/>
    </location>
</feature>
<protein>
    <recommendedName>
        <fullName evidence="4 7">Flagellar hook-associated protein 1</fullName>
        <shortName evidence="7">HAP1</shortName>
    </recommendedName>
</protein>
<dbReference type="Pfam" id="PF06429">
    <property type="entry name" value="Flg_bbr_C"/>
    <property type="match status" value="1"/>
</dbReference>
<keyword evidence="5 7" id="KW-0964">Secreted</keyword>
<proteinExistence type="inferred from homology"/>
<evidence type="ECO:0000259" key="9">
    <source>
        <dbReference type="Pfam" id="PF06429"/>
    </source>
</evidence>
<evidence type="ECO:0000259" key="8">
    <source>
        <dbReference type="Pfam" id="PF00460"/>
    </source>
</evidence>
<evidence type="ECO:0000256" key="2">
    <source>
        <dbReference type="ARBA" id="ARBA00004613"/>
    </source>
</evidence>
<dbReference type="GO" id="GO:0044780">
    <property type="term" value="P:bacterial-type flagellum assembly"/>
    <property type="evidence" value="ECO:0007669"/>
    <property type="project" value="InterPro"/>
</dbReference>
<dbReference type="Pfam" id="PF00460">
    <property type="entry name" value="Flg_bb_rod"/>
    <property type="match status" value="1"/>
</dbReference>
<evidence type="ECO:0000256" key="3">
    <source>
        <dbReference type="ARBA" id="ARBA00009677"/>
    </source>
</evidence>
<organism evidence="11 12">
    <name type="scientific">Chromobacterium haemolyticum</name>
    <dbReference type="NCBI Taxonomy" id="394935"/>
    <lineage>
        <taxon>Bacteria</taxon>
        <taxon>Pseudomonadati</taxon>
        <taxon>Pseudomonadota</taxon>
        <taxon>Betaproteobacteria</taxon>
        <taxon>Neisseriales</taxon>
        <taxon>Chromobacteriaceae</taxon>
        <taxon>Chromobacterium</taxon>
    </lineage>
</organism>
<evidence type="ECO:0000313" key="12">
    <source>
        <dbReference type="Proteomes" id="UP000192721"/>
    </source>
</evidence>
<dbReference type="InterPro" id="IPR001444">
    <property type="entry name" value="Flag_bb_rod_N"/>
</dbReference>
<comment type="caution">
    <text evidence="11">The sequence shown here is derived from an EMBL/GenBank/DDBJ whole genome shotgun (WGS) entry which is preliminary data.</text>
</comment>
<evidence type="ECO:0000256" key="1">
    <source>
        <dbReference type="ARBA" id="ARBA00004365"/>
    </source>
</evidence>
<evidence type="ECO:0000313" key="11">
    <source>
        <dbReference type="EMBL" id="OQS42385.1"/>
    </source>
</evidence>
<dbReference type="InterPro" id="IPR010930">
    <property type="entry name" value="Flg_bb/hook_C_dom"/>
</dbReference>
<keyword evidence="6 7" id="KW-0975">Bacterial flagellum</keyword>
<evidence type="ECO:0000256" key="4">
    <source>
        <dbReference type="ARBA" id="ARBA00016244"/>
    </source>
</evidence>
<dbReference type="PANTHER" id="PTHR30033">
    <property type="entry name" value="FLAGELLAR HOOK-ASSOCIATED PROTEIN 1"/>
    <property type="match status" value="1"/>
</dbReference>
<dbReference type="InterPro" id="IPR053927">
    <property type="entry name" value="FlgK_helical"/>
</dbReference>
<evidence type="ECO:0000256" key="6">
    <source>
        <dbReference type="ARBA" id="ARBA00023143"/>
    </source>
</evidence>
<gene>
    <name evidence="7" type="primary">flgK</name>
    <name evidence="11" type="ORF">B0T45_06255</name>
</gene>
<dbReference type="Proteomes" id="UP000192721">
    <property type="component" value="Unassembled WGS sequence"/>
</dbReference>
<dbReference type="InterPro" id="IPR019776">
    <property type="entry name" value="Flagellar_basal_body_rod_CS"/>
</dbReference>
<comment type="similarity">
    <text evidence="3 7">Belongs to the flagella basal body rod proteins family.</text>
</comment>
<name>A0A1W0D5S4_9NEIS</name>
<dbReference type="PRINTS" id="PR01005">
    <property type="entry name" value="FLGHOOKAP1"/>
</dbReference>
<dbReference type="RefSeq" id="WP_081554954.1">
    <property type="nucleotide sequence ID" value="NZ_MUKV01000005.1"/>
</dbReference>